<dbReference type="InterPro" id="IPR016181">
    <property type="entry name" value="Acyl_CoA_acyltransferase"/>
</dbReference>
<dbReference type="CDD" id="cd04301">
    <property type="entry name" value="NAT_SF"/>
    <property type="match status" value="1"/>
</dbReference>
<dbReference type="PROSITE" id="PS51186">
    <property type="entry name" value="GNAT"/>
    <property type="match status" value="1"/>
</dbReference>
<gene>
    <name evidence="2" type="ORF">RZS28_01895</name>
</gene>
<accession>A0ABZ0HVW0</accession>
<evidence type="ECO:0000259" key="1">
    <source>
        <dbReference type="PROSITE" id="PS51186"/>
    </source>
</evidence>
<keyword evidence="3" id="KW-1185">Reference proteome</keyword>
<organism evidence="2 3">
    <name type="scientific">Methylocapsa polymorpha</name>
    <dbReference type="NCBI Taxonomy" id="3080828"/>
    <lineage>
        <taxon>Bacteria</taxon>
        <taxon>Pseudomonadati</taxon>
        <taxon>Pseudomonadota</taxon>
        <taxon>Alphaproteobacteria</taxon>
        <taxon>Hyphomicrobiales</taxon>
        <taxon>Beijerinckiaceae</taxon>
        <taxon>Methylocapsa</taxon>
    </lineage>
</organism>
<dbReference type="Pfam" id="PF00583">
    <property type="entry name" value="Acetyltransf_1"/>
    <property type="match status" value="1"/>
</dbReference>
<protein>
    <submittedName>
        <fullName evidence="2">N-acetyltransferase</fullName>
        <ecNumber evidence="2">2.3.1.-</ecNumber>
    </submittedName>
</protein>
<dbReference type="GO" id="GO:0016746">
    <property type="term" value="F:acyltransferase activity"/>
    <property type="evidence" value="ECO:0007669"/>
    <property type="project" value="UniProtKB-KW"/>
</dbReference>
<feature type="domain" description="N-acetyltransferase" evidence="1">
    <location>
        <begin position="17"/>
        <end position="158"/>
    </location>
</feature>
<evidence type="ECO:0000313" key="2">
    <source>
        <dbReference type="EMBL" id="WOJ91422.1"/>
    </source>
</evidence>
<dbReference type="Proteomes" id="UP001626536">
    <property type="component" value="Chromosome"/>
</dbReference>
<keyword evidence="2" id="KW-0808">Transferase</keyword>
<dbReference type="Gene3D" id="3.40.630.30">
    <property type="match status" value="1"/>
</dbReference>
<proteinExistence type="predicted"/>
<dbReference type="InterPro" id="IPR000182">
    <property type="entry name" value="GNAT_dom"/>
</dbReference>
<dbReference type="EC" id="2.3.1.-" evidence="2"/>
<name>A0ABZ0HVW0_9HYPH</name>
<dbReference type="SUPFAM" id="SSF55729">
    <property type="entry name" value="Acyl-CoA N-acyltransferases (Nat)"/>
    <property type="match status" value="1"/>
</dbReference>
<evidence type="ECO:0000313" key="3">
    <source>
        <dbReference type="Proteomes" id="UP001626536"/>
    </source>
</evidence>
<sequence length="194" mass="20610">MQIQAPGALQAFVTPAIHIVDESAADVHARESLLDEAFGAARFEKTAQRLRDSRLPAPGLALAAKDGDALVGTLRMWSIEAGGVPALLLGPLAVAKSCRSRGVGRRLMAEALFRAFVAGHKAILLVGDAPYYEPFGFTRRHTVDLSLPGPVDEGRFLGLEIEKGALTEAKGLVKATGALDLLAHRSAPEYRYAA</sequence>
<keyword evidence="2" id="KW-0012">Acyltransferase</keyword>
<reference evidence="2 3" key="1">
    <citation type="submission" date="2023-10" db="EMBL/GenBank/DDBJ databases">
        <title>Novel methanotroph of the genus Methylocapsa from a subarctic wetland.</title>
        <authorList>
            <person name="Belova S.E."/>
            <person name="Oshkin I.Y."/>
            <person name="Miroshnikov K."/>
            <person name="Dedysh S.N."/>
        </authorList>
    </citation>
    <scope>NUCLEOTIDE SEQUENCE [LARGE SCALE GENOMIC DNA]</scope>
    <source>
        <strain evidence="2 3">RX1</strain>
    </source>
</reference>
<dbReference type="EMBL" id="CP136862">
    <property type="protein sequence ID" value="WOJ91422.1"/>
    <property type="molecule type" value="Genomic_DNA"/>
</dbReference>